<feature type="domain" description="Mammalian cell entry C-terminal" evidence="3">
    <location>
        <begin position="119"/>
        <end position="288"/>
    </location>
</feature>
<reference evidence="4 5" key="1">
    <citation type="submission" date="2017-02" db="EMBL/GenBank/DDBJ databases">
        <title>The new phylogeny of genus Mycobacterium.</title>
        <authorList>
            <person name="Tortoli E."/>
            <person name="Trovato A."/>
            <person name="Cirillo D.M."/>
        </authorList>
    </citation>
    <scope>NUCLEOTIDE SEQUENCE [LARGE SCALE GENOMIC DNA]</scope>
    <source>
        <strain evidence="4 5">DSM 45000</strain>
    </source>
</reference>
<accession>A0A1X0I8C3</accession>
<dbReference type="InterPro" id="IPR005693">
    <property type="entry name" value="Mce"/>
</dbReference>
<dbReference type="EMBL" id="MVIE01000022">
    <property type="protein sequence ID" value="ORB38388.1"/>
    <property type="molecule type" value="Genomic_DNA"/>
</dbReference>
<evidence type="ECO:0000259" key="2">
    <source>
        <dbReference type="Pfam" id="PF02470"/>
    </source>
</evidence>
<dbReference type="AlphaFoldDB" id="A0A1X0I8C3"/>
<evidence type="ECO:0000256" key="1">
    <source>
        <dbReference type="SAM" id="MobiDB-lite"/>
    </source>
</evidence>
<gene>
    <name evidence="4" type="ORF">BST39_17300</name>
</gene>
<evidence type="ECO:0000313" key="4">
    <source>
        <dbReference type="EMBL" id="ORB38388.1"/>
    </source>
</evidence>
<feature type="domain" description="Mce/MlaD" evidence="2">
    <location>
        <begin position="39"/>
        <end position="113"/>
    </location>
</feature>
<organism evidence="4 5">
    <name type="scientific">Mycobacterium paraseoulense</name>
    <dbReference type="NCBI Taxonomy" id="590652"/>
    <lineage>
        <taxon>Bacteria</taxon>
        <taxon>Bacillati</taxon>
        <taxon>Actinomycetota</taxon>
        <taxon>Actinomycetes</taxon>
        <taxon>Mycobacteriales</taxon>
        <taxon>Mycobacteriaceae</taxon>
        <taxon>Mycobacterium</taxon>
    </lineage>
</organism>
<dbReference type="InterPro" id="IPR024516">
    <property type="entry name" value="Mce_C"/>
</dbReference>
<dbReference type="GO" id="GO:0005576">
    <property type="term" value="C:extracellular region"/>
    <property type="evidence" value="ECO:0007669"/>
    <property type="project" value="TreeGrafter"/>
</dbReference>
<feature type="region of interest" description="Disordered" evidence="1">
    <location>
        <begin position="397"/>
        <end position="436"/>
    </location>
</feature>
<dbReference type="NCBIfam" id="TIGR00996">
    <property type="entry name" value="Mtu_fam_mce"/>
    <property type="match status" value="1"/>
</dbReference>
<dbReference type="InterPro" id="IPR052336">
    <property type="entry name" value="MlaD_Phospholipid_Transporter"/>
</dbReference>
<protein>
    <submittedName>
        <fullName evidence="4">Mammalian cell entry protein</fullName>
    </submittedName>
</protein>
<dbReference type="OrthoDB" id="4741753at2"/>
<sequence length="482" mass="51155">MLSRKIKIQLIVFFIVAVGAMATMGLGYVRVPAMFGVGQYRVKVQLPESGNLYANANVTYRGTEVGRVTAVRLTDTGVEADLSLRSDVRIPSDLDAQVHSQSAIGEQYVALLPRNGASAPLRDGDVIARSRTSVPPDISSLLDAANRGVRAIPNDNLKTVIDESYTAFGGMGPELSEMVTGASALATDAKKNLAALTTLVDGAKPLLDSQSDTSDAVQAWAAHLATITGELKNHDGDVAGLIHQGGPAAAEGRRLFDRLNPTLPIVLANLVSVGQVAVVYHNDIEQLLVLLPQGIAQLQGIGLANLNTKQDYRGAFLSFKLNLNLPPVCTTGFLPAQQRRVATFVDAPDRPAGDVYCRTPQDAMWNPRGARNIPCETVPGKRAPTVKMCESDQEYVPLNDGNNWKGDPNATLSGQDVPQLAPETPQAPVPPPPPAPALAAAEYDPATGSYVGPDGNVYTQANLAQTAPKEHTWQSMLIPPGN</sequence>
<feature type="compositionally biased region" description="Pro residues" evidence="1">
    <location>
        <begin position="425"/>
        <end position="436"/>
    </location>
</feature>
<dbReference type="STRING" id="590652.BST39_17300"/>
<dbReference type="PANTHER" id="PTHR33371:SF16">
    <property type="entry name" value="MCE-FAMILY PROTEIN MCE3F"/>
    <property type="match status" value="1"/>
</dbReference>
<dbReference type="Pfam" id="PF02470">
    <property type="entry name" value="MlaD"/>
    <property type="match status" value="1"/>
</dbReference>
<comment type="caution">
    <text evidence="4">The sequence shown here is derived from an EMBL/GenBank/DDBJ whole genome shotgun (WGS) entry which is preliminary data.</text>
</comment>
<evidence type="ECO:0000259" key="3">
    <source>
        <dbReference type="Pfam" id="PF11887"/>
    </source>
</evidence>
<dbReference type="RefSeq" id="WP_083173162.1">
    <property type="nucleotide sequence ID" value="NZ_AP022619.1"/>
</dbReference>
<dbReference type="Pfam" id="PF11887">
    <property type="entry name" value="Mce4_CUP1"/>
    <property type="match status" value="1"/>
</dbReference>
<dbReference type="PANTHER" id="PTHR33371">
    <property type="entry name" value="INTERMEMBRANE PHOSPHOLIPID TRANSPORT SYSTEM BINDING PROTEIN MLAD-RELATED"/>
    <property type="match status" value="1"/>
</dbReference>
<name>A0A1X0I8C3_9MYCO</name>
<evidence type="ECO:0000313" key="5">
    <source>
        <dbReference type="Proteomes" id="UP000192513"/>
    </source>
</evidence>
<dbReference type="Proteomes" id="UP000192513">
    <property type="component" value="Unassembled WGS sequence"/>
</dbReference>
<keyword evidence="5" id="KW-1185">Reference proteome</keyword>
<proteinExistence type="predicted"/>
<dbReference type="InterPro" id="IPR003399">
    <property type="entry name" value="Mce/MlaD"/>
</dbReference>